<evidence type="ECO:0000256" key="1">
    <source>
        <dbReference type="SAM" id="MobiDB-lite"/>
    </source>
</evidence>
<sequence>MTGTEGTGVPVAITGGPAGDQRPAEDQEDPRIAELREAVTVLRRALAGLPVALADRDLAEEELAALTALLSGPAPSPAALSGPLLRLAATTGSVSALAPALARLRAAVELFGGAGGR</sequence>
<evidence type="ECO:0000313" key="3">
    <source>
        <dbReference type="Proteomes" id="UP001183607"/>
    </source>
</evidence>
<comment type="caution">
    <text evidence="2">The sequence shown here is derived from an EMBL/GenBank/DDBJ whole genome shotgun (WGS) entry which is preliminary data.</text>
</comment>
<dbReference type="EMBL" id="JAVRER010000019">
    <property type="protein sequence ID" value="MDT0416706.1"/>
    <property type="molecule type" value="Genomic_DNA"/>
</dbReference>
<dbReference type="InterPro" id="IPR045999">
    <property type="entry name" value="DUF5955"/>
</dbReference>
<proteinExistence type="predicted"/>
<name>A0ABD5E5K6_9ACTN</name>
<protein>
    <submittedName>
        <fullName evidence="2">DUF5955 family protein</fullName>
    </submittedName>
</protein>
<dbReference type="Pfam" id="PF19380">
    <property type="entry name" value="DUF5955"/>
    <property type="match status" value="1"/>
</dbReference>
<dbReference type="AlphaFoldDB" id="A0ABD5E5K6"/>
<dbReference type="Proteomes" id="UP001183607">
    <property type="component" value="Unassembled WGS sequence"/>
</dbReference>
<dbReference type="RefSeq" id="WP_007820501.1">
    <property type="nucleotide sequence ID" value="NZ_JAVRER010000019.1"/>
</dbReference>
<evidence type="ECO:0000313" key="2">
    <source>
        <dbReference type="EMBL" id="MDT0416706.1"/>
    </source>
</evidence>
<accession>A0ABD5E5K6</accession>
<feature type="region of interest" description="Disordered" evidence="1">
    <location>
        <begin position="1"/>
        <end position="29"/>
    </location>
</feature>
<reference evidence="3" key="1">
    <citation type="submission" date="2023-07" db="EMBL/GenBank/DDBJ databases">
        <title>30 novel species of actinomycetes from the DSMZ collection.</title>
        <authorList>
            <person name="Nouioui I."/>
        </authorList>
    </citation>
    <scope>NUCLEOTIDE SEQUENCE [LARGE SCALE GENOMIC DNA]</scope>
    <source>
        <strain evidence="3">DSM 41982</strain>
    </source>
</reference>
<organism evidence="2 3">
    <name type="scientific">Streptomyces evansiae</name>
    <dbReference type="NCBI Taxonomy" id="3075535"/>
    <lineage>
        <taxon>Bacteria</taxon>
        <taxon>Bacillati</taxon>
        <taxon>Actinomycetota</taxon>
        <taxon>Actinomycetes</taxon>
        <taxon>Kitasatosporales</taxon>
        <taxon>Streptomycetaceae</taxon>
        <taxon>Streptomyces</taxon>
    </lineage>
</organism>
<gene>
    <name evidence="2" type="ORF">RM574_14530</name>
</gene>